<name>A0A7D7LFK6_9NOSO</name>
<reference evidence="2" key="1">
    <citation type="submission" date="2020-06" db="EMBL/GenBank/DDBJ databases">
        <title>Nostoc edaphicum CCNP1411 genome.</title>
        <authorList>
            <person name="Fidor A."/>
            <person name="Grabski M."/>
            <person name="Gawor J."/>
            <person name="Gromadka R."/>
            <person name="Wegrzyn G."/>
            <person name="Mazur-Marzec H."/>
        </authorList>
    </citation>
    <scope>NUCLEOTIDE SEQUENCE [LARGE SCALE GENOMIC DNA]</scope>
    <source>
        <strain evidence="2">CCNP1411</strain>
    </source>
</reference>
<accession>A0A7D7LFK6</accession>
<evidence type="ECO:0000313" key="1">
    <source>
        <dbReference type="EMBL" id="QMS87647.1"/>
    </source>
</evidence>
<keyword evidence="2" id="KW-1185">Reference proteome</keyword>
<sequence length="205" mass="24037">MGETEATNFLRVLLQQDAEQVQTWLRMVWAKQQQVPEKFNWLGLAEVSTSRAQELANEESNESHSESLAWAEIASSVYEFLAENNPSFSERYLDSLMTLRAYMILKFGAIPENPVLDIYLIINWFFDNLHISYQEALIKAADWREALAANNPEETQKKFDSELEDFRKLRLIKNRLSIIKYLSKSKDFLPNEELNIWISLWEKLP</sequence>
<organism evidence="1 2">
    <name type="scientific">Nostoc edaphicum CCNP1411</name>
    <dbReference type="NCBI Taxonomy" id="1472755"/>
    <lineage>
        <taxon>Bacteria</taxon>
        <taxon>Bacillati</taxon>
        <taxon>Cyanobacteriota</taxon>
        <taxon>Cyanophyceae</taxon>
        <taxon>Nostocales</taxon>
        <taxon>Nostocaceae</taxon>
        <taxon>Nostoc</taxon>
    </lineage>
</organism>
<gene>
    <name evidence="1" type="ORF">HUN01_08670</name>
</gene>
<dbReference type="EMBL" id="CP054698">
    <property type="protein sequence ID" value="QMS87647.1"/>
    <property type="molecule type" value="Genomic_DNA"/>
</dbReference>
<dbReference type="AlphaFoldDB" id="A0A7D7LFK6"/>
<dbReference type="Proteomes" id="UP000514713">
    <property type="component" value="Chromosome"/>
</dbReference>
<dbReference type="RefSeq" id="WP_181930927.1">
    <property type="nucleotide sequence ID" value="NZ_CP054698.1"/>
</dbReference>
<evidence type="ECO:0000313" key="2">
    <source>
        <dbReference type="Proteomes" id="UP000514713"/>
    </source>
</evidence>
<protein>
    <submittedName>
        <fullName evidence="1">Uncharacterized protein</fullName>
    </submittedName>
</protein>
<dbReference type="KEGG" id="ned:HUN01_08670"/>
<proteinExistence type="predicted"/>